<evidence type="ECO:0000259" key="3">
    <source>
        <dbReference type="PROSITE" id="PS50076"/>
    </source>
</evidence>
<evidence type="ECO:0000256" key="1">
    <source>
        <dbReference type="ARBA" id="ARBA00023186"/>
    </source>
</evidence>
<keyword evidence="1" id="KW-0143">Chaperone</keyword>
<gene>
    <name evidence="4" type="ORF">NEOLI_004259</name>
</gene>
<dbReference type="InterPro" id="IPR051339">
    <property type="entry name" value="DnaJ_subfamily_B"/>
</dbReference>
<dbReference type="OMA" id="MPIRKEG"/>
<dbReference type="FunFam" id="2.60.260.20:FF:000013">
    <property type="entry name" value="DnaJ subfamily B member 11"/>
    <property type="match status" value="1"/>
</dbReference>
<dbReference type="STRING" id="1198029.A0A1U7LQ72"/>
<dbReference type="PANTHER" id="PTHR24078:SF553">
    <property type="entry name" value="DNAJ HOMOLOG SUBFAMILY B MEMBER 5"/>
    <property type="match status" value="1"/>
</dbReference>
<dbReference type="PROSITE" id="PS00636">
    <property type="entry name" value="DNAJ_1"/>
    <property type="match status" value="1"/>
</dbReference>
<feature type="domain" description="J" evidence="3">
    <location>
        <begin position="4"/>
        <end position="71"/>
    </location>
</feature>
<keyword evidence="5" id="KW-1185">Reference proteome</keyword>
<dbReference type="FunFam" id="2.60.260.20:FF:000002">
    <property type="entry name" value="Dnaj homolog subfamily b member"/>
    <property type="match status" value="1"/>
</dbReference>
<dbReference type="Pfam" id="PF01556">
    <property type="entry name" value="DnaJ_C"/>
    <property type="match status" value="1"/>
</dbReference>
<dbReference type="InterPro" id="IPR001623">
    <property type="entry name" value="DnaJ_domain"/>
</dbReference>
<dbReference type="EMBL" id="LXFE01000647">
    <property type="protein sequence ID" value="OLL24733.1"/>
    <property type="molecule type" value="Genomic_DNA"/>
</dbReference>
<comment type="caution">
    <text evidence="4">The sequence shown here is derived from an EMBL/GenBank/DDBJ whole genome shotgun (WGS) entry which is preliminary data.</text>
</comment>
<dbReference type="CDD" id="cd10747">
    <property type="entry name" value="DnaJ_C"/>
    <property type="match status" value="1"/>
</dbReference>
<dbReference type="GO" id="GO:0006413">
    <property type="term" value="P:translational initiation"/>
    <property type="evidence" value="ECO:0007669"/>
    <property type="project" value="TreeGrafter"/>
</dbReference>
<dbReference type="Pfam" id="PF00226">
    <property type="entry name" value="DnaJ"/>
    <property type="match status" value="1"/>
</dbReference>
<dbReference type="GO" id="GO:0006457">
    <property type="term" value="P:protein folding"/>
    <property type="evidence" value="ECO:0007669"/>
    <property type="project" value="InterPro"/>
</dbReference>
<organism evidence="4 5">
    <name type="scientific">Neolecta irregularis (strain DAH-3)</name>
    <dbReference type="NCBI Taxonomy" id="1198029"/>
    <lineage>
        <taxon>Eukaryota</taxon>
        <taxon>Fungi</taxon>
        <taxon>Dikarya</taxon>
        <taxon>Ascomycota</taxon>
        <taxon>Taphrinomycotina</taxon>
        <taxon>Neolectales</taxon>
        <taxon>Neolectaceae</taxon>
        <taxon>Neolecta</taxon>
    </lineage>
</organism>
<protein>
    <submittedName>
        <fullName evidence="4">Protein psi1</fullName>
    </submittedName>
</protein>
<dbReference type="PANTHER" id="PTHR24078">
    <property type="entry name" value="DNAJ HOMOLOG SUBFAMILY C MEMBER"/>
    <property type="match status" value="1"/>
</dbReference>
<dbReference type="GO" id="GO:0051087">
    <property type="term" value="F:protein-folding chaperone binding"/>
    <property type="evidence" value="ECO:0007669"/>
    <property type="project" value="TreeGrafter"/>
</dbReference>
<dbReference type="SUPFAM" id="SSF46565">
    <property type="entry name" value="Chaperone J-domain"/>
    <property type="match status" value="1"/>
</dbReference>
<dbReference type="CDD" id="cd06257">
    <property type="entry name" value="DnaJ"/>
    <property type="match status" value="1"/>
</dbReference>
<sequence>MGKDYYKILGVSKSSTVDEIKRAYKKLALKHHPDRNQSGNADQAKKNFQDLNEAFEVLSDKQKRDLYDQLGEEGLKGGGVPAQGGASGGFPGAGGFPFGGSGGARTFTFSTGGPGGGFAGFTPSDPNDIFSQFFNLGGGMPGGRKDQSKFSFGGDEDEEDFPMGGMPGGFHQFGGQPARPGKRRAENGEKHEIVKNLPVSLEDLFFGATKRLKITRRIRDVSGATMQTEKILEVTIKPGYKAGTKIKFQSEGDELPSGSFQDIVFQISEKDHPRFRREGDNLRTTLELTFVESLCGFSKTVTNIDGKVISVSAVNPRGPGEIKYPGQGMPISKRPGDRGNLNVEIKVQYPSSLTSLQKNEIKKIFK</sequence>
<dbReference type="AlphaFoldDB" id="A0A1U7LQ72"/>
<dbReference type="SMART" id="SM00271">
    <property type="entry name" value="DnaJ"/>
    <property type="match status" value="1"/>
</dbReference>
<dbReference type="Gene3D" id="2.60.260.20">
    <property type="entry name" value="Urease metallochaperone UreE, N-terminal domain"/>
    <property type="match status" value="2"/>
</dbReference>
<name>A0A1U7LQ72_NEOID</name>
<feature type="compositionally biased region" description="Gly residues" evidence="2">
    <location>
        <begin position="76"/>
        <end position="94"/>
    </location>
</feature>
<dbReference type="PRINTS" id="PR00625">
    <property type="entry name" value="JDOMAIN"/>
</dbReference>
<dbReference type="InterPro" id="IPR018253">
    <property type="entry name" value="DnaJ_domain_CS"/>
</dbReference>
<feature type="region of interest" description="Disordered" evidence="2">
    <location>
        <begin position="75"/>
        <end position="94"/>
    </location>
</feature>
<dbReference type="InterPro" id="IPR002939">
    <property type="entry name" value="DnaJ_C"/>
</dbReference>
<dbReference type="Proteomes" id="UP000186594">
    <property type="component" value="Unassembled WGS sequence"/>
</dbReference>
<dbReference type="PROSITE" id="PS50076">
    <property type="entry name" value="DNAJ_2"/>
    <property type="match status" value="1"/>
</dbReference>
<dbReference type="Gene3D" id="1.10.287.110">
    <property type="entry name" value="DnaJ domain"/>
    <property type="match status" value="1"/>
</dbReference>
<dbReference type="SUPFAM" id="SSF49493">
    <property type="entry name" value="HSP40/DnaJ peptide-binding domain"/>
    <property type="match status" value="2"/>
</dbReference>
<proteinExistence type="predicted"/>
<dbReference type="GO" id="GO:0005829">
    <property type="term" value="C:cytosol"/>
    <property type="evidence" value="ECO:0007669"/>
    <property type="project" value="TreeGrafter"/>
</dbReference>
<evidence type="ECO:0000313" key="5">
    <source>
        <dbReference type="Proteomes" id="UP000186594"/>
    </source>
</evidence>
<reference evidence="4 5" key="1">
    <citation type="submission" date="2016-04" db="EMBL/GenBank/DDBJ databases">
        <title>Evolutionary innovation and constraint leading to complex multicellularity in the Ascomycota.</title>
        <authorList>
            <person name="Cisse O."/>
            <person name="Nguyen A."/>
            <person name="Hewitt D.A."/>
            <person name="Jedd G."/>
            <person name="Stajich J.E."/>
        </authorList>
    </citation>
    <scope>NUCLEOTIDE SEQUENCE [LARGE SCALE GENOMIC DNA]</scope>
    <source>
        <strain evidence="4 5">DAH-3</strain>
    </source>
</reference>
<evidence type="ECO:0000256" key="2">
    <source>
        <dbReference type="SAM" id="MobiDB-lite"/>
    </source>
</evidence>
<evidence type="ECO:0000313" key="4">
    <source>
        <dbReference type="EMBL" id="OLL24733.1"/>
    </source>
</evidence>
<dbReference type="InterPro" id="IPR036869">
    <property type="entry name" value="J_dom_sf"/>
</dbReference>
<dbReference type="InterPro" id="IPR008971">
    <property type="entry name" value="HSP40/DnaJ_pept-bd"/>
</dbReference>
<accession>A0A1U7LQ72</accession>
<dbReference type="GO" id="GO:0051082">
    <property type="term" value="F:unfolded protein binding"/>
    <property type="evidence" value="ECO:0007669"/>
    <property type="project" value="InterPro"/>
</dbReference>
<dbReference type="OrthoDB" id="550424at2759"/>